<evidence type="ECO:0000313" key="2">
    <source>
        <dbReference type="Proteomes" id="UP000199673"/>
    </source>
</evidence>
<name>A0A1I7ANF1_9BACT</name>
<dbReference type="InterPro" id="IPR025316">
    <property type="entry name" value="DUF4221"/>
</dbReference>
<proteinExistence type="predicted"/>
<dbReference type="STRING" id="305507.SAMN04489724_2096"/>
<evidence type="ECO:0008006" key="3">
    <source>
        <dbReference type="Google" id="ProtNLM"/>
    </source>
</evidence>
<evidence type="ECO:0000313" key="1">
    <source>
        <dbReference type="EMBL" id="SFT76479.1"/>
    </source>
</evidence>
<protein>
    <recommendedName>
        <fullName evidence="3">DUF4221 domain-containing protein</fullName>
    </recommendedName>
</protein>
<reference evidence="2" key="1">
    <citation type="submission" date="2016-10" db="EMBL/GenBank/DDBJ databases">
        <authorList>
            <person name="Varghese N."/>
            <person name="Submissions S."/>
        </authorList>
    </citation>
    <scope>NUCLEOTIDE SEQUENCE [LARGE SCALE GENOMIC DNA]</scope>
    <source>
        <strain evidence="2">DSM 23445</strain>
    </source>
</reference>
<keyword evidence="2" id="KW-1185">Reference proteome</keyword>
<sequence>MKKLLTISLLVLLSACGGKESETTSRSENILENLTYSVDTVVVDPGEEIINLKYGLSSSSMSPDQQKLYKFDGNTMQLQEINLDKLALTASFPFEKEGPNGVGPFGNTLTSLRDELFLFSGHNRIGKFSKTGELSQDFDYTIDELLEGEKAKGHMLSQFAYLEGNQLGFFLETNFFDPVFNLVLVNFEEENSKVIDLPEMDITHDYRVVTDDNGYKVSITQEVNVQTINSKAYVSNTVSSGIYRYDPELDTLQYITFPLTLTATQKTRKIKNEVSSAEERKEQTALINSEVRFNELLWDDKSNQFFRFSSILIPSNSEEPSKKSEVFLSAFDSQLNLIGEKKLEELFTVPENAFFKDGKLYSYVNVGDELGFAVFTFNF</sequence>
<dbReference type="Proteomes" id="UP000199673">
    <property type="component" value="Unassembled WGS sequence"/>
</dbReference>
<accession>A0A1I7ANF1</accession>
<dbReference type="EMBL" id="FPBF01000002">
    <property type="protein sequence ID" value="SFT76479.1"/>
    <property type="molecule type" value="Genomic_DNA"/>
</dbReference>
<dbReference type="RefSeq" id="WP_091692601.1">
    <property type="nucleotide sequence ID" value="NZ_FPBF01000002.1"/>
</dbReference>
<organism evidence="1 2">
    <name type="scientific">Algoriphagus locisalis</name>
    <dbReference type="NCBI Taxonomy" id="305507"/>
    <lineage>
        <taxon>Bacteria</taxon>
        <taxon>Pseudomonadati</taxon>
        <taxon>Bacteroidota</taxon>
        <taxon>Cytophagia</taxon>
        <taxon>Cytophagales</taxon>
        <taxon>Cyclobacteriaceae</taxon>
        <taxon>Algoriphagus</taxon>
    </lineage>
</organism>
<dbReference type="Pfam" id="PF13970">
    <property type="entry name" value="DUF4221"/>
    <property type="match status" value="1"/>
</dbReference>
<dbReference type="AlphaFoldDB" id="A0A1I7ANF1"/>
<gene>
    <name evidence="1" type="ORF">SAMN04489724_2096</name>
</gene>
<dbReference type="PROSITE" id="PS51257">
    <property type="entry name" value="PROKAR_LIPOPROTEIN"/>
    <property type="match status" value="1"/>
</dbReference>
<dbReference type="OrthoDB" id="833511at2"/>